<dbReference type="Proteomes" id="UP000004713">
    <property type="component" value="Unassembled WGS sequence"/>
</dbReference>
<proteinExistence type="predicted"/>
<reference evidence="1 2" key="1">
    <citation type="submission" date="2007-11" db="EMBL/GenBank/DDBJ databases">
        <title>Draft genome sequence of Bacteroides stercoris(ATCC 43183).</title>
        <authorList>
            <person name="Sudarsanam P."/>
            <person name="Ley R."/>
            <person name="Guruge J."/>
            <person name="Turnbaugh P.J."/>
            <person name="Mahowald M."/>
            <person name="Liep D."/>
            <person name="Gordon J."/>
        </authorList>
    </citation>
    <scope>NUCLEOTIDE SEQUENCE [LARGE SCALE GENOMIC DNA]</scope>
    <source>
        <strain evidence="1 2">ATCC 43183</strain>
    </source>
</reference>
<evidence type="ECO:0000313" key="1">
    <source>
        <dbReference type="EMBL" id="EDS16254.1"/>
    </source>
</evidence>
<dbReference type="EMBL" id="ABFZ02000017">
    <property type="protein sequence ID" value="EDS16254.1"/>
    <property type="molecule type" value="Genomic_DNA"/>
</dbReference>
<dbReference type="HOGENOM" id="CLU_3229908_0_0_10"/>
<gene>
    <name evidence="1" type="ORF">BACSTE_00925</name>
</gene>
<evidence type="ECO:0000313" key="2">
    <source>
        <dbReference type="Proteomes" id="UP000004713"/>
    </source>
</evidence>
<protein>
    <submittedName>
        <fullName evidence="1">Uncharacterized protein</fullName>
    </submittedName>
</protein>
<organism evidence="1 2">
    <name type="scientific">Bacteroides stercoris ATCC 43183</name>
    <dbReference type="NCBI Taxonomy" id="449673"/>
    <lineage>
        <taxon>Bacteria</taxon>
        <taxon>Pseudomonadati</taxon>
        <taxon>Bacteroidota</taxon>
        <taxon>Bacteroidia</taxon>
        <taxon>Bacteroidales</taxon>
        <taxon>Bacteroidaceae</taxon>
        <taxon>Bacteroides</taxon>
    </lineage>
</organism>
<dbReference type="AlphaFoldDB" id="B0NNC5"/>
<name>B0NNC5_BACSE</name>
<sequence>MLISIPLKSPTFAPEKEKILFEGFKKACWFSFFRLYQIFSKES</sequence>
<comment type="caution">
    <text evidence="1">The sequence shown here is derived from an EMBL/GenBank/DDBJ whole genome shotgun (WGS) entry which is preliminary data.</text>
</comment>
<accession>B0NNC5</accession>
<reference evidence="1 2" key="2">
    <citation type="submission" date="2007-11" db="EMBL/GenBank/DDBJ databases">
        <authorList>
            <person name="Fulton L."/>
            <person name="Clifton S."/>
            <person name="Fulton B."/>
            <person name="Xu J."/>
            <person name="Minx P."/>
            <person name="Pepin K.H."/>
            <person name="Johnson M."/>
            <person name="Thiruvilangam P."/>
            <person name="Bhonagiri V."/>
            <person name="Nash W.E."/>
            <person name="Mardis E.R."/>
            <person name="Wilson R.K."/>
        </authorList>
    </citation>
    <scope>NUCLEOTIDE SEQUENCE [LARGE SCALE GENOMIC DNA]</scope>
    <source>
        <strain evidence="1 2">ATCC 43183</strain>
    </source>
</reference>